<dbReference type="PIRSF" id="PIRSF035652">
    <property type="entry name" value="CHP02436"/>
    <property type="match status" value="1"/>
</dbReference>
<dbReference type="Gene3D" id="1.20.1440.60">
    <property type="entry name" value="23S rRNA-intervening sequence"/>
    <property type="match status" value="1"/>
</dbReference>
<evidence type="ECO:0000313" key="1">
    <source>
        <dbReference type="EMBL" id="MFC5457945.1"/>
    </source>
</evidence>
<organism evidence="1 2">
    <name type="scientific">Prosthecobacter fluviatilis</name>
    <dbReference type="NCBI Taxonomy" id="445931"/>
    <lineage>
        <taxon>Bacteria</taxon>
        <taxon>Pseudomonadati</taxon>
        <taxon>Verrucomicrobiota</taxon>
        <taxon>Verrucomicrobiia</taxon>
        <taxon>Verrucomicrobiales</taxon>
        <taxon>Verrucomicrobiaceae</taxon>
        <taxon>Prosthecobacter</taxon>
    </lineage>
</organism>
<dbReference type="PANTHER" id="PTHR38471:SF2">
    <property type="entry name" value="FOUR HELIX BUNDLE PROTEIN"/>
    <property type="match status" value="1"/>
</dbReference>
<dbReference type="InterPro" id="IPR012657">
    <property type="entry name" value="23S_rRNA-intervening_sequence"/>
</dbReference>
<comment type="caution">
    <text evidence="1">The sequence shown here is derived from an EMBL/GenBank/DDBJ whole genome shotgun (WGS) entry which is preliminary data.</text>
</comment>
<reference evidence="2" key="1">
    <citation type="journal article" date="2019" name="Int. J. Syst. Evol. Microbiol.">
        <title>The Global Catalogue of Microorganisms (GCM) 10K type strain sequencing project: providing services to taxonomists for standard genome sequencing and annotation.</title>
        <authorList>
            <consortium name="The Broad Institute Genomics Platform"/>
            <consortium name="The Broad Institute Genome Sequencing Center for Infectious Disease"/>
            <person name="Wu L."/>
            <person name="Ma J."/>
        </authorList>
    </citation>
    <scope>NUCLEOTIDE SEQUENCE [LARGE SCALE GENOMIC DNA]</scope>
    <source>
        <strain evidence="2">CGMCC 4.1469</strain>
    </source>
</reference>
<name>A0ABW0KXL0_9BACT</name>
<dbReference type="InterPro" id="IPR036583">
    <property type="entry name" value="23S_rRNA_IVS_sf"/>
</dbReference>
<dbReference type="RefSeq" id="WP_377171792.1">
    <property type="nucleotide sequence ID" value="NZ_JBHSMQ010000014.1"/>
</dbReference>
<keyword evidence="2" id="KW-1185">Reference proteome</keyword>
<accession>A0ABW0KXL0</accession>
<sequence>MTDLPVRTKTFASRIINMHLALPKNDLTKVFGPQVLRSATSVAAQTREGKRPKSPKDFISKIEGAIQELEETTLWLELIQDHKLLKPARLKDLFQEASELNAIMTTVVIQAKRKL</sequence>
<gene>
    <name evidence="1" type="ORF">ACFQDI_23955</name>
</gene>
<dbReference type="EMBL" id="JBHSMQ010000014">
    <property type="protein sequence ID" value="MFC5457945.1"/>
    <property type="molecule type" value="Genomic_DNA"/>
</dbReference>
<dbReference type="SUPFAM" id="SSF158446">
    <property type="entry name" value="IVS-encoded protein-like"/>
    <property type="match status" value="1"/>
</dbReference>
<protein>
    <submittedName>
        <fullName evidence="1">Four helix bundle protein</fullName>
    </submittedName>
</protein>
<evidence type="ECO:0000313" key="2">
    <source>
        <dbReference type="Proteomes" id="UP001596052"/>
    </source>
</evidence>
<proteinExistence type="predicted"/>
<dbReference type="NCBIfam" id="TIGR02436">
    <property type="entry name" value="four helix bundle protein"/>
    <property type="match status" value="1"/>
</dbReference>
<dbReference type="PANTHER" id="PTHR38471">
    <property type="entry name" value="FOUR HELIX BUNDLE PROTEIN"/>
    <property type="match status" value="1"/>
</dbReference>
<dbReference type="Pfam" id="PF05635">
    <property type="entry name" value="23S_rRNA_IVP"/>
    <property type="match status" value="1"/>
</dbReference>
<dbReference type="Proteomes" id="UP001596052">
    <property type="component" value="Unassembled WGS sequence"/>
</dbReference>